<gene>
    <name evidence="2" type="ORF">LIER_22313</name>
</gene>
<sequence>MGNCCKKDSSIHFGGEDWTSATSESLLSNEESSFGYGNSKKGEEEELIGKNHASFSSNIGTEVKIKISKKQLEELVKRASLEGLTIQEAIIELMDVGDRYEHQHQRSWRPALQSIPETEVN</sequence>
<dbReference type="AlphaFoldDB" id="A0AAV3QUL1"/>
<feature type="region of interest" description="Disordered" evidence="1">
    <location>
        <begin position="22"/>
        <end position="45"/>
    </location>
</feature>
<protein>
    <submittedName>
        <fullName evidence="2">Uncharacterized protein</fullName>
    </submittedName>
</protein>
<accession>A0AAV3QUL1</accession>
<evidence type="ECO:0000313" key="2">
    <source>
        <dbReference type="EMBL" id="GAA0167364.1"/>
    </source>
</evidence>
<reference evidence="2 3" key="1">
    <citation type="submission" date="2024-01" db="EMBL/GenBank/DDBJ databases">
        <title>The complete chloroplast genome sequence of Lithospermum erythrorhizon: insights into the phylogenetic relationship among Boraginaceae species and the maternal lineages of purple gromwells.</title>
        <authorList>
            <person name="Okada T."/>
            <person name="Watanabe K."/>
        </authorList>
    </citation>
    <scope>NUCLEOTIDE SEQUENCE [LARGE SCALE GENOMIC DNA]</scope>
</reference>
<comment type="caution">
    <text evidence="2">The sequence shown here is derived from an EMBL/GenBank/DDBJ whole genome shotgun (WGS) entry which is preliminary data.</text>
</comment>
<dbReference type="PANTHER" id="PTHR33647:SF5">
    <property type="entry name" value="OS01G0793900 PROTEIN"/>
    <property type="match status" value="1"/>
</dbReference>
<dbReference type="Proteomes" id="UP001454036">
    <property type="component" value="Unassembled WGS sequence"/>
</dbReference>
<feature type="compositionally biased region" description="Low complexity" evidence="1">
    <location>
        <begin position="23"/>
        <end position="33"/>
    </location>
</feature>
<organism evidence="2 3">
    <name type="scientific">Lithospermum erythrorhizon</name>
    <name type="common">Purple gromwell</name>
    <name type="synonym">Lithospermum officinale var. erythrorhizon</name>
    <dbReference type="NCBI Taxonomy" id="34254"/>
    <lineage>
        <taxon>Eukaryota</taxon>
        <taxon>Viridiplantae</taxon>
        <taxon>Streptophyta</taxon>
        <taxon>Embryophyta</taxon>
        <taxon>Tracheophyta</taxon>
        <taxon>Spermatophyta</taxon>
        <taxon>Magnoliopsida</taxon>
        <taxon>eudicotyledons</taxon>
        <taxon>Gunneridae</taxon>
        <taxon>Pentapetalae</taxon>
        <taxon>asterids</taxon>
        <taxon>lamiids</taxon>
        <taxon>Boraginales</taxon>
        <taxon>Boraginaceae</taxon>
        <taxon>Boraginoideae</taxon>
        <taxon>Lithospermeae</taxon>
        <taxon>Lithospermum</taxon>
    </lineage>
</organism>
<dbReference type="EMBL" id="BAABME010006065">
    <property type="protein sequence ID" value="GAA0167364.1"/>
    <property type="molecule type" value="Genomic_DNA"/>
</dbReference>
<evidence type="ECO:0000313" key="3">
    <source>
        <dbReference type="Proteomes" id="UP001454036"/>
    </source>
</evidence>
<name>A0AAV3QUL1_LITER</name>
<dbReference type="PANTHER" id="PTHR33647">
    <property type="entry name" value="OS01G0793900 PROTEIN"/>
    <property type="match status" value="1"/>
</dbReference>
<evidence type="ECO:0000256" key="1">
    <source>
        <dbReference type="SAM" id="MobiDB-lite"/>
    </source>
</evidence>
<proteinExistence type="predicted"/>
<keyword evidence="3" id="KW-1185">Reference proteome</keyword>